<dbReference type="AlphaFoldDB" id="A0A147BBP4"/>
<sequence>SRRHDDDICLAVIGKICLAAKRRFGTHYNNTGSNCFGRSRTSTRATLLVAHAANTPSHELSAAEAKPRARARGFQICFPFTSTRKKESKPESHVPAPMHLPLHLPLHGIGPRLSARGREGAGKIRVPSYTRALLLEW</sequence>
<organism evidence="1">
    <name type="scientific">Ixodes ricinus</name>
    <name type="common">Common tick</name>
    <name type="synonym">Acarus ricinus</name>
    <dbReference type="NCBI Taxonomy" id="34613"/>
    <lineage>
        <taxon>Eukaryota</taxon>
        <taxon>Metazoa</taxon>
        <taxon>Ecdysozoa</taxon>
        <taxon>Arthropoda</taxon>
        <taxon>Chelicerata</taxon>
        <taxon>Arachnida</taxon>
        <taxon>Acari</taxon>
        <taxon>Parasitiformes</taxon>
        <taxon>Ixodida</taxon>
        <taxon>Ixodoidea</taxon>
        <taxon>Ixodidae</taxon>
        <taxon>Ixodinae</taxon>
        <taxon>Ixodes</taxon>
    </lineage>
</organism>
<protein>
    <submittedName>
        <fullName evidence="1">Uncharacterized protein</fullName>
    </submittedName>
</protein>
<proteinExistence type="predicted"/>
<dbReference type="EMBL" id="GEGO01007619">
    <property type="protein sequence ID" value="JAR87785.1"/>
    <property type="molecule type" value="Transcribed_RNA"/>
</dbReference>
<name>A0A147BBP4_IXORI</name>
<evidence type="ECO:0000313" key="1">
    <source>
        <dbReference type="EMBL" id="JAR87785.1"/>
    </source>
</evidence>
<feature type="non-terminal residue" evidence="1">
    <location>
        <position position="1"/>
    </location>
</feature>
<reference evidence="1" key="1">
    <citation type="journal article" date="2018" name="PLoS Negl. Trop. Dis.">
        <title>Sialome diversity of ticks revealed by RNAseq of single tick salivary glands.</title>
        <authorList>
            <person name="Perner J."/>
            <person name="Kropackova S."/>
            <person name="Kopacek P."/>
            <person name="Ribeiro J.M."/>
        </authorList>
    </citation>
    <scope>NUCLEOTIDE SEQUENCE</scope>
    <source>
        <strain evidence="1">Siblings of single egg batch collected in Ceske Budejovice</strain>
        <tissue evidence="1">Salivary glands</tissue>
    </source>
</reference>
<accession>A0A147BBP4</accession>